<keyword evidence="1" id="KW-0472">Membrane</keyword>
<keyword evidence="1" id="KW-0812">Transmembrane</keyword>
<feature type="transmembrane region" description="Helical" evidence="1">
    <location>
        <begin position="131"/>
        <end position="151"/>
    </location>
</feature>
<organism evidence="2 3">
    <name type="scientific">Nocardia camponoti</name>
    <dbReference type="NCBI Taxonomy" id="1616106"/>
    <lineage>
        <taxon>Bacteria</taxon>
        <taxon>Bacillati</taxon>
        <taxon>Actinomycetota</taxon>
        <taxon>Actinomycetes</taxon>
        <taxon>Mycobacteriales</taxon>
        <taxon>Nocardiaceae</taxon>
        <taxon>Nocardia</taxon>
    </lineage>
</organism>
<dbReference type="AlphaFoldDB" id="A0A917QLB4"/>
<gene>
    <name evidence="2" type="ORF">GCM10011591_29330</name>
</gene>
<protein>
    <submittedName>
        <fullName evidence="2">Uncharacterized protein</fullName>
    </submittedName>
</protein>
<reference evidence="2" key="1">
    <citation type="journal article" date="2014" name="Int. J. Syst. Evol. Microbiol.">
        <title>Complete genome sequence of Corynebacterium casei LMG S-19264T (=DSM 44701T), isolated from a smear-ripened cheese.</title>
        <authorList>
            <consortium name="US DOE Joint Genome Institute (JGI-PGF)"/>
            <person name="Walter F."/>
            <person name="Albersmeier A."/>
            <person name="Kalinowski J."/>
            <person name="Ruckert C."/>
        </authorList>
    </citation>
    <scope>NUCLEOTIDE SEQUENCE</scope>
    <source>
        <strain evidence="2">CGMCC 4.7278</strain>
    </source>
</reference>
<keyword evidence="1" id="KW-1133">Transmembrane helix</keyword>
<feature type="transmembrane region" description="Helical" evidence="1">
    <location>
        <begin position="12"/>
        <end position="35"/>
    </location>
</feature>
<name>A0A917QLB4_9NOCA</name>
<feature type="transmembrane region" description="Helical" evidence="1">
    <location>
        <begin position="78"/>
        <end position="99"/>
    </location>
</feature>
<evidence type="ECO:0000313" key="3">
    <source>
        <dbReference type="Proteomes" id="UP000612956"/>
    </source>
</evidence>
<evidence type="ECO:0000256" key="1">
    <source>
        <dbReference type="SAM" id="Phobius"/>
    </source>
</evidence>
<proteinExistence type="predicted"/>
<comment type="caution">
    <text evidence="2">The sequence shown here is derived from an EMBL/GenBank/DDBJ whole genome shotgun (WGS) entry which is preliminary data.</text>
</comment>
<dbReference type="Proteomes" id="UP000612956">
    <property type="component" value="Unassembled WGS sequence"/>
</dbReference>
<accession>A0A917QLB4</accession>
<sequence>MLATEVRSGWAVRIGATITALAALANGFAASWVAITWFGDSAKLDDALAWLTILAGYLVAGALAYSTVQIVKHSEASVAFVVAIAQLAIGVGGLAATLVNFDPEYGIVWPHTHLIDGTVPGAITSIVNHSWLGATIATLVGAILLVPTLFIRAGQG</sequence>
<dbReference type="RefSeq" id="WP_188829424.1">
    <property type="nucleotide sequence ID" value="NZ_BMMW01000002.1"/>
</dbReference>
<evidence type="ECO:0000313" key="2">
    <source>
        <dbReference type="EMBL" id="GGK55474.1"/>
    </source>
</evidence>
<keyword evidence="3" id="KW-1185">Reference proteome</keyword>
<reference evidence="2" key="2">
    <citation type="submission" date="2020-09" db="EMBL/GenBank/DDBJ databases">
        <authorList>
            <person name="Sun Q."/>
            <person name="Zhou Y."/>
        </authorList>
    </citation>
    <scope>NUCLEOTIDE SEQUENCE</scope>
    <source>
        <strain evidence="2">CGMCC 4.7278</strain>
    </source>
</reference>
<dbReference type="EMBL" id="BMMW01000002">
    <property type="protein sequence ID" value="GGK55474.1"/>
    <property type="molecule type" value="Genomic_DNA"/>
</dbReference>
<feature type="transmembrane region" description="Helical" evidence="1">
    <location>
        <begin position="47"/>
        <end position="66"/>
    </location>
</feature>